<comment type="caution">
    <text evidence="1">The sequence shown here is derived from an EMBL/GenBank/DDBJ whole genome shotgun (WGS) entry which is preliminary data.</text>
</comment>
<organism evidence="1 2">
    <name type="scientific">Camellia lanceoleosa</name>
    <dbReference type="NCBI Taxonomy" id="1840588"/>
    <lineage>
        <taxon>Eukaryota</taxon>
        <taxon>Viridiplantae</taxon>
        <taxon>Streptophyta</taxon>
        <taxon>Embryophyta</taxon>
        <taxon>Tracheophyta</taxon>
        <taxon>Spermatophyta</taxon>
        <taxon>Magnoliopsida</taxon>
        <taxon>eudicotyledons</taxon>
        <taxon>Gunneridae</taxon>
        <taxon>Pentapetalae</taxon>
        <taxon>asterids</taxon>
        <taxon>Ericales</taxon>
        <taxon>Theaceae</taxon>
        <taxon>Camellia</taxon>
    </lineage>
</organism>
<evidence type="ECO:0000313" key="2">
    <source>
        <dbReference type="Proteomes" id="UP001060215"/>
    </source>
</evidence>
<protein>
    <submittedName>
        <fullName evidence="1">TMV resistance protein N</fullName>
    </submittedName>
</protein>
<reference evidence="1 2" key="1">
    <citation type="journal article" date="2022" name="Plant J.">
        <title>Chromosome-level genome of Camellia lanceoleosa provides a valuable resource for understanding genome evolution and self-incompatibility.</title>
        <authorList>
            <person name="Gong W."/>
            <person name="Xiao S."/>
            <person name="Wang L."/>
            <person name="Liao Z."/>
            <person name="Chang Y."/>
            <person name="Mo W."/>
            <person name="Hu G."/>
            <person name="Li W."/>
            <person name="Zhao G."/>
            <person name="Zhu H."/>
            <person name="Hu X."/>
            <person name="Ji K."/>
            <person name="Xiang X."/>
            <person name="Song Q."/>
            <person name="Yuan D."/>
            <person name="Jin S."/>
            <person name="Zhang L."/>
        </authorList>
    </citation>
    <scope>NUCLEOTIDE SEQUENCE [LARGE SCALE GENOMIC DNA]</scope>
    <source>
        <strain evidence="1">SQ_2022a</strain>
    </source>
</reference>
<proteinExistence type="predicted"/>
<gene>
    <name evidence="1" type="ORF">LOK49_LG06G00700</name>
</gene>
<dbReference type="EMBL" id="CM045762">
    <property type="protein sequence ID" value="KAI8010006.1"/>
    <property type="molecule type" value="Genomic_DNA"/>
</dbReference>
<keyword evidence="2" id="KW-1185">Reference proteome</keyword>
<dbReference type="Proteomes" id="UP001060215">
    <property type="component" value="Chromosome 5"/>
</dbReference>
<evidence type="ECO:0000313" key="1">
    <source>
        <dbReference type="EMBL" id="KAI8010006.1"/>
    </source>
</evidence>
<accession>A0ACC0HAB2</accession>
<name>A0ACC0HAB2_9ERIC</name>
<sequence>MNLIHRQILSHGTQTAVISNKLRLTRPCDVFINHRSIDTKRTVASLLYDQLAWLKLRPFLDKKSMKPGDKLFDKIDIAIKECKIGVAIFSPTYCQSYFCLHELALMMELKKKVIPIFCDIKPSQLTIVDNGNVPEKEVHRFNSALEEAKYTVGLAFDSHKGNWSDVVTSAAEIVIDSLIELQEEKKKEHPIIPHQNTGFSPRTK</sequence>